<dbReference type="EMBL" id="CP002045">
    <property type="protein sequence ID" value="ADH91853.1"/>
    <property type="molecule type" value="Genomic_DNA"/>
</dbReference>
<dbReference type="PANTHER" id="PTHR40396:SF1">
    <property type="entry name" value="ATPASE AAA-TYPE CORE DOMAIN-CONTAINING PROTEIN"/>
    <property type="match status" value="1"/>
</dbReference>
<dbReference type="InterPro" id="IPR003959">
    <property type="entry name" value="ATPase_AAA_core"/>
</dbReference>
<evidence type="ECO:0000313" key="2">
    <source>
        <dbReference type="EMBL" id="ADH91853.1"/>
    </source>
</evidence>
<name>D7BLQ4_ARCHD</name>
<organism evidence="2 3">
    <name type="scientific">Arcanobacterium haemolyticum (strain ATCC 9345 / DSM 20595 / CCM 5947 / CCUG 17215 / LMG 16163 / NBRC 15585 / NCTC 8452 / 11018)</name>
    <dbReference type="NCBI Taxonomy" id="644284"/>
    <lineage>
        <taxon>Bacteria</taxon>
        <taxon>Bacillati</taxon>
        <taxon>Actinomycetota</taxon>
        <taxon>Actinomycetes</taxon>
        <taxon>Actinomycetales</taxon>
        <taxon>Actinomycetaceae</taxon>
        <taxon>Arcanobacterium</taxon>
    </lineage>
</organism>
<dbReference type="KEGG" id="ahe:Arch_0088"/>
<dbReference type="OrthoDB" id="9809324at2"/>
<accession>D7BLQ4</accession>
<feature type="domain" description="ATPase AAA-type core" evidence="1">
    <location>
        <begin position="260"/>
        <end position="372"/>
    </location>
</feature>
<dbReference type="Proteomes" id="UP000000376">
    <property type="component" value="Chromosome"/>
</dbReference>
<dbReference type="PANTHER" id="PTHR40396">
    <property type="entry name" value="ATPASE-LIKE PROTEIN"/>
    <property type="match status" value="1"/>
</dbReference>
<sequence>MIIEFTVKNYLSFHEEQSLNMVATREQRYRDRLPYLSKRYRKFITPTASIYGANASGKTNLFRALKCMQELVLKPTSPGEALKYKPFKLDKKSGTEPTEFDLLFLADDDIIYRYFLSYTADKIHSEKLWKIMSNGDEQAVFIREGLSVKSDLGPIENAILQGVSPTSTIARFASEWGTNTGNLSAIRKVSQWFKRVHFINPTSGNDPIPQGLETLKKAGAWLPFIGAGISDVVIRDIDPQPIAIDGLFDDLTEGNRIQANINGKFLEFTRESNGEISGSEISLTHTTSDGRQEAFDWDEESEGTRYIVGTVAPWIQRLLHPSSKGHILIIDELDRSLHTQLAIAFVSIYLRNVHKNSRSQLIFTTHDLMLMDLDIFRRDEIWIVEKSISGGSTLIALTDYEGIRADKDVRRSYLDGRFGGVPHVQPDLLSTSIFLEKE</sequence>
<dbReference type="AlphaFoldDB" id="D7BLQ4"/>
<feature type="domain" description="ATPase AAA-type core" evidence="1">
    <location>
        <begin position="49"/>
        <end position="131"/>
    </location>
</feature>
<proteinExistence type="predicted"/>
<reference evidence="2 3" key="1">
    <citation type="journal article" date="2010" name="Stand. Genomic Sci.">
        <title>Complete genome sequence of Arcanobacterium haemolyticum type strain (11018).</title>
        <authorList>
            <person name="Yasawong M."/>
            <person name="Teshima H."/>
            <person name="Lapidus A."/>
            <person name="Nolan M."/>
            <person name="Lucas S."/>
            <person name="Glavina Del Rio T."/>
            <person name="Tice H."/>
            <person name="Cheng J."/>
            <person name="Bruce D."/>
            <person name="Detter C."/>
            <person name="Tapia R."/>
            <person name="Han C."/>
            <person name="Goodwin L."/>
            <person name="Pitluck S."/>
            <person name="Liolios K."/>
            <person name="Ivanova N."/>
            <person name="Mavromatis K."/>
            <person name="Mikhailova N."/>
            <person name="Pati A."/>
            <person name="Chen A."/>
            <person name="Palaniappan K."/>
            <person name="Land M."/>
            <person name="Hauser L."/>
            <person name="Chang Y."/>
            <person name="Jeffries C."/>
            <person name="Rohde M."/>
            <person name="Sikorski J."/>
            <person name="Pukall R."/>
            <person name="Goker M."/>
            <person name="Woyke T."/>
            <person name="Bristow J."/>
            <person name="Eisen J."/>
            <person name="Markowitz V."/>
            <person name="Hugenholtz P."/>
            <person name="Kyrpides N."/>
            <person name="Klenk H."/>
        </authorList>
    </citation>
    <scope>NUCLEOTIDE SEQUENCE [LARGE SCALE GENOMIC DNA]</scope>
    <source>
        <strain evidence="3">ATCC 9345 / DSM 20595 / CCUG 17215 / LMG 16163 / NBRC 15585 / NCTC 8452 / 11018</strain>
    </source>
</reference>
<dbReference type="GO" id="GO:0005524">
    <property type="term" value="F:ATP binding"/>
    <property type="evidence" value="ECO:0007669"/>
    <property type="project" value="InterPro"/>
</dbReference>
<dbReference type="GO" id="GO:0016887">
    <property type="term" value="F:ATP hydrolysis activity"/>
    <property type="evidence" value="ECO:0007669"/>
    <property type="project" value="InterPro"/>
</dbReference>
<dbReference type="RefSeq" id="WP_013169351.1">
    <property type="nucleotide sequence ID" value="NC_014218.1"/>
</dbReference>
<keyword evidence="3" id="KW-1185">Reference proteome</keyword>
<evidence type="ECO:0000259" key="1">
    <source>
        <dbReference type="Pfam" id="PF13304"/>
    </source>
</evidence>
<evidence type="ECO:0000313" key="3">
    <source>
        <dbReference type="Proteomes" id="UP000000376"/>
    </source>
</evidence>
<dbReference type="HOGENOM" id="CLU_046693_2_0_11"/>
<dbReference type="Gene3D" id="3.40.50.300">
    <property type="entry name" value="P-loop containing nucleotide triphosphate hydrolases"/>
    <property type="match status" value="1"/>
</dbReference>
<gene>
    <name evidence="2" type="ordered locus">Arch_0088</name>
</gene>
<dbReference type="Pfam" id="PF13304">
    <property type="entry name" value="AAA_21"/>
    <property type="match status" value="2"/>
</dbReference>
<dbReference type="eggNOG" id="COG1106">
    <property type="taxonomic scope" value="Bacteria"/>
</dbReference>
<protein>
    <recommendedName>
        <fullName evidence="1">ATPase AAA-type core domain-containing protein</fullName>
    </recommendedName>
</protein>
<dbReference type="STRING" id="644284.Arch_0088"/>
<dbReference type="SUPFAM" id="SSF52540">
    <property type="entry name" value="P-loop containing nucleoside triphosphate hydrolases"/>
    <property type="match status" value="1"/>
</dbReference>
<dbReference type="InterPro" id="IPR027417">
    <property type="entry name" value="P-loop_NTPase"/>
</dbReference>